<dbReference type="Proteomes" id="UP001059893">
    <property type="component" value="Unassembled WGS sequence"/>
</dbReference>
<keyword evidence="2" id="KW-0812">Transmembrane</keyword>
<accession>A0ABQ8NMN4</accession>
<gene>
    <name evidence="3" type="ORF">MCOR33_004667</name>
</gene>
<keyword evidence="2" id="KW-0472">Membrane</keyword>
<sequence length="526" mass="58381">MDDGIDTDIFDELRRSTYIDGLRCTPKPALVIEIYKSVVGPPYVLATKRTPGELDEWINKQVINDRDGFSKSGLRLIIGGARDAEPRSVMKEWRRRRVSGPPGGPPLPGGPLPPGVPPPPGVLPPPGVPPPRMGPQVPRPSPQSLLYFYPPDGLPALTPAAGIPAPVPPPLVPSPPIPEGGDRSWPHDLQNLDWARHGGINLNIPFSADTLHRITSSFALPSSTLWLCQSHNTHLKTYRTRRSVIGLTARYFYVEASDVALSMSYCPQTDITTALMIGPTVRQTEFLRAELSRLARVAHHPALVPTLMADCLRDVLGRRVDVCMMATGLIETEWMHMRPMPSGRDVVNVSARAVDNARDLGIIETDLEMLEAQVAGTVDFVQLTSDASPRSEKGKEKSRADMLEIGLILEERLNFVSSTITHPRLRARMYKERTLSILSAALFSTSFMAAANPPQWTFWATVVPLTAAILAGIVTWRLWTPPSWLRRWPDMAYWMRRLKRKLRRRFRLNDDASSTTSGSTSLVEDD</sequence>
<feature type="region of interest" description="Disordered" evidence="1">
    <location>
        <begin position="159"/>
        <end position="182"/>
    </location>
</feature>
<organism evidence="3 4">
    <name type="scientific">Pyricularia grisea</name>
    <name type="common">Crabgrass-specific blast fungus</name>
    <name type="synonym">Magnaporthe grisea</name>
    <dbReference type="NCBI Taxonomy" id="148305"/>
    <lineage>
        <taxon>Eukaryota</taxon>
        <taxon>Fungi</taxon>
        <taxon>Dikarya</taxon>
        <taxon>Ascomycota</taxon>
        <taxon>Pezizomycotina</taxon>
        <taxon>Sordariomycetes</taxon>
        <taxon>Sordariomycetidae</taxon>
        <taxon>Magnaporthales</taxon>
        <taxon>Pyriculariaceae</taxon>
        <taxon>Pyricularia</taxon>
    </lineage>
</organism>
<keyword evidence="2" id="KW-1133">Transmembrane helix</keyword>
<protein>
    <submittedName>
        <fullName evidence="3">Uncharacterized protein</fullName>
    </submittedName>
</protein>
<evidence type="ECO:0000313" key="4">
    <source>
        <dbReference type="Proteomes" id="UP001059893"/>
    </source>
</evidence>
<proteinExistence type="predicted"/>
<evidence type="ECO:0000256" key="2">
    <source>
        <dbReference type="SAM" id="Phobius"/>
    </source>
</evidence>
<evidence type="ECO:0000256" key="1">
    <source>
        <dbReference type="SAM" id="MobiDB-lite"/>
    </source>
</evidence>
<name>A0ABQ8NMN4_PYRGI</name>
<dbReference type="EMBL" id="JABSND010000069">
    <property type="protein sequence ID" value="KAI6299427.1"/>
    <property type="molecule type" value="Genomic_DNA"/>
</dbReference>
<evidence type="ECO:0000313" key="3">
    <source>
        <dbReference type="EMBL" id="KAI6299427.1"/>
    </source>
</evidence>
<feature type="region of interest" description="Disordered" evidence="1">
    <location>
        <begin position="88"/>
        <end position="145"/>
    </location>
</feature>
<comment type="caution">
    <text evidence="3">The sequence shown here is derived from an EMBL/GenBank/DDBJ whole genome shotgun (WGS) entry which is preliminary data.</text>
</comment>
<feature type="transmembrane region" description="Helical" evidence="2">
    <location>
        <begin position="457"/>
        <end position="479"/>
    </location>
</feature>
<reference evidence="3" key="1">
    <citation type="submission" date="2021-01" db="EMBL/GenBank/DDBJ databases">
        <title>Deciphering the adaptive evolutionary patterns associated with biogeogrpahic diversity in the finger millet blast pathogen Magnaporthe oryzae in Eastern Africa.</title>
        <authorList>
            <person name="Onyema G."/>
            <person name="Shittu T.A."/>
            <person name="Dodsworth S."/>
            <person name="Devilliers S."/>
            <person name="Muthumeenakshi S."/>
            <person name="Sreenivasaprasad S."/>
        </authorList>
    </citation>
    <scope>NUCLEOTIDE SEQUENCE</scope>
    <source>
        <strain evidence="3">D15/s37</strain>
    </source>
</reference>
<feature type="compositionally biased region" description="Pro residues" evidence="1">
    <location>
        <begin position="102"/>
        <end position="141"/>
    </location>
</feature>
<feature type="compositionally biased region" description="Pro residues" evidence="1">
    <location>
        <begin position="165"/>
        <end position="178"/>
    </location>
</feature>
<keyword evidence="4" id="KW-1185">Reference proteome</keyword>